<evidence type="ECO:0000313" key="2">
    <source>
        <dbReference type="EMBL" id="MBX52719.1"/>
    </source>
</evidence>
<name>A0A2P2PDH6_RHIMU</name>
<feature type="region of interest" description="Disordered" evidence="1">
    <location>
        <begin position="39"/>
        <end position="66"/>
    </location>
</feature>
<sequence length="66" mass="6906">MGATTCNNNIRRNSHDCNSQRSLCTSGCSTTRSPTSKHVFGTEAGYGTGSGSGTVKEVAVRRKGQP</sequence>
<evidence type="ECO:0000256" key="1">
    <source>
        <dbReference type="SAM" id="MobiDB-lite"/>
    </source>
</evidence>
<dbReference type="EMBL" id="GGEC01072235">
    <property type="protein sequence ID" value="MBX52719.1"/>
    <property type="molecule type" value="Transcribed_RNA"/>
</dbReference>
<organism evidence="2">
    <name type="scientific">Rhizophora mucronata</name>
    <name type="common">Asiatic mangrove</name>
    <dbReference type="NCBI Taxonomy" id="61149"/>
    <lineage>
        <taxon>Eukaryota</taxon>
        <taxon>Viridiplantae</taxon>
        <taxon>Streptophyta</taxon>
        <taxon>Embryophyta</taxon>
        <taxon>Tracheophyta</taxon>
        <taxon>Spermatophyta</taxon>
        <taxon>Magnoliopsida</taxon>
        <taxon>eudicotyledons</taxon>
        <taxon>Gunneridae</taxon>
        <taxon>Pentapetalae</taxon>
        <taxon>rosids</taxon>
        <taxon>fabids</taxon>
        <taxon>Malpighiales</taxon>
        <taxon>Rhizophoraceae</taxon>
        <taxon>Rhizophora</taxon>
    </lineage>
</organism>
<protein>
    <submittedName>
        <fullName evidence="2">DNA binding protein</fullName>
    </submittedName>
</protein>
<reference evidence="2" key="1">
    <citation type="submission" date="2018-02" db="EMBL/GenBank/DDBJ databases">
        <title>Rhizophora mucronata_Transcriptome.</title>
        <authorList>
            <person name="Meera S.P."/>
            <person name="Sreeshan A."/>
            <person name="Augustine A."/>
        </authorList>
    </citation>
    <scope>NUCLEOTIDE SEQUENCE</scope>
    <source>
        <tissue evidence="2">Leaf</tissue>
    </source>
</reference>
<accession>A0A2P2PDH6</accession>
<dbReference type="AlphaFoldDB" id="A0A2P2PDH6"/>
<proteinExistence type="predicted"/>